<name>A0A6J6G7H7_9ZZZZ</name>
<evidence type="ECO:0000313" key="2">
    <source>
        <dbReference type="EMBL" id="CAB4595353.1"/>
    </source>
</evidence>
<feature type="transmembrane region" description="Helical" evidence="1">
    <location>
        <begin position="172"/>
        <end position="194"/>
    </location>
</feature>
<dbReference type="AlphaFoldDB" id="A0A6J6G7H7"/>
<feature type="transmembrane region" description="Helical" evidence="1">
    <location>
        <begin position="206"/>
        <end position="224"/>
    </location>
</feature>
<evidence type="ECO:0000256" key="1">
    <source>
        <dbReference type="SAM" id="Phobius"/>
    </source>
</evidence>
<keyword evidence="1" id="KW-0812">Transmembrane</keyword>
<organism evidence="2">
    <name type="scientific">freshwater metagenome</name>
    <dbReference type="NCBI Taxonomy" id="449393"/>
    <lineage>
        <taxon>unclassified sequences</taxon>
        <taxon>metagenomes</taxon>
        <taxon>ecological metagenomes</taxon>
    </lineage>
</organism>
<keyword evidence="1" id="KW-1133">Transmembrane helix</keyword>
<keyword evidence="1" id="KW-0472">Membrane</keyword>
<accession>A0A6J6G7H7</accession>
<dbReference type="EMBL" id="CAEZSR010000265">
    <property type="protein sequence ID" value="CAB4595353.1"/>
    <property type="molecule type" value="Genomic_DNA"/>
</dbReference>
<sequence length="244" mass="25574">MTAIAALVAIAASTALPPRASAARPACVASWSADATNEPGERTVDVGGFGTVMIRTLRGHEVGHPACGATVPSVRRPVRRHVRRHVRWLLGHRPSAIGAYTAAGAVVVVSTFLPWLRSGSTSRSSYELLGLLDRLDIAPDGWISVLVRWWPLVPLLVVLAIVLAWWRRWVLSFATAFVGVLYTGGVGTALVVAAGRTPITVGPGPSLCAAASVTFLVTAAWMAFSHASDRAVPAPVAAPPVDPS</sequence>
<feature type="transmembrane region" description="Helical" evidence="1">
    <location>
        <begin position="149"/>
        <end position="166"/>
    </location>
</feature>
<proteinExistence type="predicted"/>
<gene>
    <name evidence="2" type="ORF">UFOPK1493_03973</name>
</gene>
<protein>
    <submittedName>
        <fullName evidence="2">Unannotated protein</fullName>
    </submittedName>
</protein>
<reference evidence="2" key="1">
    <citation type="submission" date="2020-05" db="EMBL/GenBank/DDBJ databases">
        <authorList>
            <person name="Chiriac C."/>
            <person name="Salcher M."/>
            <person name="Ghai R."/>
            <person name="Kavagutti S V."/>
        </authorList>
    </citation>
    <scope>NUCLEOTIDE SEQUENCE</scope>
</reference>
<feature type="transmembrane region" description="Helical" evidence="1">
    <location>
        <begin position="97"/>
        <end position="116"/>
    </location>
</feature>